<keyword evidence="2" id="KW-1185">Reference proteome</keyword>
<reference evidence="1 2" key="1">
    <citation type="submission" date="2019-05" db="EMBL/GenBank/DDBJ databases">
        <title>Psychrobacillus vulpis sp. nov., a new species isolated from feces of a red fox that inhabits in The Tablas de Daimiel Natural Park, Albacete, Spain.</title>
        <authorList>
            <person name="Rodriguez M."/>
            <person name="Reina J.C."/>
            <person name="Bejar V."/>
            <person name="Llamas I."/>
        </authorList>
    </citation>
    <scope>NUCLEOTIDE SEQUENCE [LARGE SCALE GENOMIC DNA]</scope>
    <source>
        <strain evidence="1 2">NHI-2</strain>
    </source>
</reference>
<dbReference type="EMBL" id="VDGG01000058">
    <property type="protein sequence ID" value="TQR06971.1"/>
    <property type="molecule type" value="Genomic_DNA"/>
</dbReference>
<gene>
    <name evidence="1" type="ORF">FG383_18490</name>
</gene>
<dbReference type="Proteomes" id="UP000318937">
    <property type="component" value="Unassembled WGS sequence"/>
</dbReference>
<sequence length="107" mass="12768">MISKAERREYTQSNRMMLDDVYVYHGKYRAPKNDLKNSQMITDESIISVTPDYLFSKNSYFDKATLEKRKVFSEEISSVQVNDRKEVFILDKNRKLLTKYNNIKDIK</sequence>
<organism evidence="1 2">
    <name type="scientific">Psychrobacillus soli</name>
    <dbReference type="NCBI Taxonomy" id="1543965"/>
    <lineage>
        <taxon>Bacteria</taxon>
        <taxon>Bacillati</taxon>
        <taxon>Bacillota</taxon>
        <taxon>Bacilli</taxon>
        <taxon>Bacillales</taxon>
        <taxon>Bacillaceae</taxon>
        <taxon>Psychrobacillus</taxon>
    </lineage>
</organism>
<accession>A0A544SP65</accession>
<dbReference type="AlphaFoldDB" id="A0A544SP65"/>
<proteinExistence type="predicted"/>
<comment type="caution">
    <text evidence="1">The sequence shown here is derived from an EMBL/GenBank/DDBJ whole genome shotgun (WGS) entry which is preliminary data.</text>
</comment>
<evidence type="ECO:0000313" key="1">
    <source>
        <dbReference type="EMBL" id="TQR06971.1"/>
    </source>
</evidence>
<dbReference type="RefSeq" id="WP_142608883.1">
    <property type="nucleotide sequence ID" value="NZ_VDGG01000058.1"/>
</dbReference>
<protein>
    <submittedName>
        <fullName evidence="1">Uncharacterized protein</fullName>
    </submittedName>
</protein>
<name>A0A544SP65_9BACI</name>
<evidence type="ECO:0000313" key="2">
    <source>
        <dbReference type="Proteomes" id="UP000318937"/>
    </source>
</evidence>